<dbReference type="GO" id="GO:0006310">
    <property type="term" value="P:DNA recombination"/>
    <property type="evidence" value="ECO:0007669"/>
    <property type="project" value="UniProtKB-KW"/>
</dbReference>
<organism evidence="3 4">
    <name type="scientific">Trypanosoma cruzi Dm28c</name>
    <dbReference type="NCBI Taxonomy" id="1416333"/>
    <lineage>
        <taxon>Eukaryota</taxon>
        <taxon>Discoba</taxon>
        <taxon>Euglenozoa</taxon>
        <taxon>Kinetoplastea</taxon>
        <taxon>Metakinetoplastina</taxon>
        <taxon>Trypanosomatida</taxon>
        <taxon>Trypanosomatidae</taxon>
        <taxon>Trypanosoma</taxon>
        <taxon>Schizotrypanum</taxon>
    </lineage>
</organism>
<name>V5AK16_TRYCR</name>
<dbReference type="Proteomes" id="UP000017861">
    <property type="component" value="Unassembled WGS sequence"/>
</dbReference>
<dbReference type="VEuPathDB" id="TriTrypDB:TCDM_12945"/>
<evidence type="ECO:0000256" key="2">
    <source>
        <dbReference type="SAM" id="MobiDB-lite"/>
    </source>
</evidence>
<dbReference type="SUPFAM" id="SSF56349">
    <property type="entry name" value="DNA breaking-rejoining enzymes"/>
    <property type="match status" value="1"/>
</dbReference>
<proteinExistence type="predicted"/>
<keyword evidence="1" id="KW-0233">DNA recombination</keyword>
<dbReference type="GO" id="GO:0015074">
    <property type="term" value="P:DNA integration"/>
    <property type="evidence" value="ECO:0007669"/>
    <property type="project" value="InterPro"/>
</dbReference>
<evidence type="ECO:0000256" key="1">
    <source>
        <dbReference type="ARBA" id="ARBA00023172"/>
    </source>
</evidence>
<reference evidence="3 4" key="1">
    <citation type="journal article" date="2014" name="Genome Announc.">
        <title>Trypanosoma cruzi Clone Dm28c Draft Genome Sequence.</title>
        <authorList>
            <person name="Grisard E.C."/>
            <person name="Teixeira S.M."/>
            <person name="de Almeida L.G."/>
            <person name="Stoco P.H."/>
            <person name="Gerber A.L."/>
            <person name="Talavera-Lopez C."/>
            <person name="Lima O.C."/>
            <person name="Andersson B."/>
            <person name="de Vasconcelos A.T."/>
        </authorList>
    </citation>
    <scope>NUCLEOTIDE SEQUENCE [LARGE SCALE GENOMIC DNA]</scope>
    <source>
        <strain evidence="3 4">Dm28c</strain>
    </source>
</reference>
<comment type="caution">
    <text evidence="3">The sequence shown here is derived from an EMBL/GenBank/DDBJ whole genome shotgun (WGS) entry which is preliminary data.</text>
</comment>
<evidence type="ECO:0008006" key="5">
    <source>
        <dbReference type="Google" id="ProtNLM"/>
    </source>
</evidence>
<feature type="region of interest" description="Disordered" evidence="2">
    <location>
        <begin position="1"/>
        <end position="43"/>
    </location>
</feature>
<dbReference type="GO" id="GO:0003677">
    <property type="term" value="F:DNA binding"/>
    <property type="evidence" value="ECO:0007669"/>
    <property type="project" value="InterPro"/>
</dbReference>
<dbReference type="InterPro" id="IPR011010">
    <property type="entry name" value="DNA_brk_join_enz"/>
</dbReference>
<accession>V5AK16</accession>
<dbReference type="InterPro" id="IPR013762">
    <property type="entry name" value="Integrase-like_cat_sf"/>
</dbReference>
<feature type="compositionally biased region" description="Low complexity" evidence="2">
    <location>
        <begin position="1"/>
        <end position="16"/>
    </location>
</feature>
<feature type="compositionally biased region" description="Low complexity" evidence="2">
    <location>
        <begin position="31"/>
        <end position="42"/>
    </location>
</feature>
<dbReference type="Gene3D" id="1.10.443.10">
    <property type="entry name" value="Intergrase catalytic core"/>
    <property type="match status" value="1"/>
</dbReference>
<evidence type="ECO:0000313" key="4">
    <source>
        <dbReference type="Proteomes" id="UP000017861"/>
    </source>
</evidence>
<protein>
    <recommendedName>
        <fullName evidence="5">Trans-sialidase</fullName>
    </recommendedName>
</protein>
<dbReference type="AlphaFoldDB" id="V5AK16"/>
<sequence length="555" mass="63015">MAGGVSSSAARRSSAAYRPPHGNVARPHFHPSTPLPSRTSPLDAQLPMEEDHSFCAFDVTTWPSRVWNEGASGIVINLRCAYQCWQQEDEQVKLAFDNLVEWIVVLEGGQDPTDRFMDMGRSLLNTFRMQLTIASDPGIRLSKLRARLYTTVHQTDTYARAAQPLVDRRETQRTVRCQRCHIFGHEASTCDVRPRGNYLQYRRPSKNGRGAAARRSCMLTTAAPSNPPPPTNPHRRRTAPPTLHPIFQIARRFRREGQWNLSVNDARLWYDETPTSPLWASYMRKADEVAREMCAPSTWERGMSLAGQFTTFCRTHEQPMNEESCAVFLMAIDVAPSTRRQYARMLRSMLEMNRTPLDIVILGLQKIAARSETKQAHPLTKEEMNQVIRSRTDWKERVVLRLAWITASRWSEIAALTAKNFTLEADGTLILDWPVAPKTAKADPHRASRFVKIRGQDAFDTIKLCRTLQENEKLTNLTTAQVERALAPWNATAYSIKRGALRHAAQIVEKYNLNPHVISQLAKHVDPFDLPQSNARYLGKYTTLLTQVSSLVALM</sequence>
<evidence type="ECO:0000313" key="3">
    <source>
        <dbReference type="EMBL" id="ESS55574.1"/>
    </source>
</evidence>
<dbReference type="EMBL" id="AYLP01000768">
    <property type="protein sequence ID" value="ESS55574.1"/>
    <property type="molecule type" value="Genomic_DNA"/>
</dbReference>
<gene>
    <name evidence="3" type="ORF">TCDM_12945</name>
</gene>
<feature type="region of interest" description="Disordered" evidence="2">
    <location>
        <begin position="220"/>
        <end position="240"/>
    </location>
</feature>